<dbReference type="InterPro" id="IPR014001">
    <property type="entry name" value="Helicase_ATP-bd"/>
</dbReference>
<dbReference type="GO" id="GO:0050688">
    <property type="term" value="P:regulation of defense response to virus"/>
    <property type="evidence" value="ECO:0007669"/>
    <property type="project" value="UniProtKB-KW"/>
</dbReference>
<keyword evidence="7" id="KW-0547">Nucleotide-binding</keyword>
<dbReference type="Gene3D" id="1.10.1520.10">
    <property type="entry name" value="Ribonuclease III domain"/>
    <property type="match status" value="2"/>
</dbReference>
<dbReference type="Gene3D" id="3.30.160.380">
    <property type="entry name" value="Dicer dimerisation domain"/>
    <property type="match status" value="1"/>
</dbReference>
<dbReference type="GO" id="GO:0005524">
    <property type="term" value="F:ATP binding"/>
    <property type="evidence" value="ECO:0007669"/>
    <property type="project" value="UniProtKB-KW"/>
</dbReference>
<reference evidence="27" key="2">
    <citation type="submission" date="2020-04" db="EMBL/GenBank/DDBJ databases">
        <authorList>
            <consortium name="NCBI Genome Project"/>
        </authorList>
    </citation>
    <scope>NUCLEOTIDE SEQUENCE</scope>
    <source>
        <strain evidence="27">CBS 781.70</strain>
    </source>
</reference>
<keyword evidence="4" id="KW-0930">Antiviral protein</keyword>
<dbReference type="GO" id="GO:0005737">
    <property type="term" value="C:cytoplasm"/>
    <property type="evidence" value="ECO:0007669"/>
    <property type="project" value="TreeGrafter"/>
</dbReference>
<reference evidence="27" key="3">
    <citation type="submission" date="2025-04" db="UniProtKB">
        <authorList>
            <consortium name="RefSeq"/>
        </authorList>
    </citation>
    <scope>IDENTIFICATION</scope>
    <source>
        <strain evidence="27">CBS 781.70</strain>
    </source>
</reference>
<evidence type="ECO:0000256" key="1">
    <source>
        <dbReference type="ARBA" id="ARBA00001936"/>
    </source>
</evidence>
<dbReference type="InterPro" id="IPR003100">
    <property type="entry name" value="PAZ_dom"/>
</dbReference>
<dbReference type="InterPro" id="IPR011545">
    <property type="entry name" value="DEAD/DEAH_box_helicase_dom"/>
</dbReference>
<sequence>MSVSSSQDHSNDSDIDDLIAGSSSEDEPESPNDLDQCRLTRAKQREIFKAFVDEQSRAVTFEKTEKAAGEIDNEVLSTKRLLEQQGGAARIISTPREYQMELFNRAKEKNVIAVLDTGSGKTLIAVMLLRHIVDEELSHRENDGKKRIAFFLVDSVTLVFQQTKVLQVNLDHSIASLYGGMGTDLWSKATWEEYFDKNMIIVCTAEILLQCLMHSFIKMDQVNIMIFDEAHHAKKEHAYARIISDYYVTVPEDARPRIFGMTASPVDAKKDVLGAAQLLEALLHSEIATISDPAVLQSNVARPEEIIIRYDQPLFTRYTELHSQLKGILGDLKSFQGLSDAARTISQELGPWTGEWYWKFALDEEQTSKAERRTDRSHQKRGIYSVEALDAELATIREASEIAANHKFAQPALSENLSDKVAKLHTVLEKNFWWETDAKCIVFVDRRITAQLLYEIFSFPQFGGKYLRCGMLVGGGSKPGSYKQSVNKQFLSVTKFRKGEINCLFATSVAEEGLDIPECNIVIRFDLPKTMIQNIQSRGRARRRDSKLVYMVMSGTDQELLVSDLRAHENQMRAFCHALPEDRKIGLAFDTDPNNQEKFYVDKTSGAKLTHSMAMIKLQHFAAVLPKESDEPDLPVYLIQPRGGAFACEIILPSGSPVRRVIGKDKPRKIEAKRSAAFRACLELRNRGALDEHFLPIYHSKVIPKMANALLAVSSKKKEQYEMRIKPEIWSWGYAVPITIHFLTILEVKGTPTRKYSPIGLVTRRPMPDFPPFPLYLLDGTLLMLQPRSLPVEVDFSWEQLLSAKEFTLRMFKDLFNKKFEDCFAKMSYHVVPLLENPSARIQEDTFENLVDWKLLKHVMGTKEISWDAKMPNEELTNRYLIDPWDGSRRFFSIEVDSTKKPTDPVPEGCAARAKYNSSILDYSVSLWKKARAKSTWNANQPVIRCERVLHRLNALAEPSEKEKSVKTRAYLCPEPLKISAIPAEYVTTLLLFPAMIHRIEDYLIALEAAELIDINISPQLALEAVTKDSDNSDEHDRDKVEFRSGMGNNYERLEFMGDCFLKMATSISLYCVCPEDDEFSFHVKRMILICNANLLHSAKMFKLYEYARTMAFSRRLWYPKGLALLEGKRTGNEAILHKLGDKSIADVCEALIGAAFIQHHRHGEPWDPDRWNDTVQAVTKLTTNPDSFKKLNGEHMHDAVKFDDYRKSYHHPKWAQKQANASQRDLLEKVFKEHPYRFQNARLLRCAFTHASIGTFEGIPSYQRLEFLGDSLLDLACVEYLFYKYPTKDPQWLTEHKMAMVSNQFLGALCVKLGFHRHIRHHSTMMQRDIQNYVEDIEAAEKEANGAKDYWVNVKAAPKYLPDVVEAYVGAVFIDSDFDYSHVYNFFNCNMLPYFEDMAVYDNFAQSHPTIRLHALLSQDLGCRSYRLLASELHHALPGVELTDRKTISALVVHNTIVAHATAASGRYAKVAASKRALEALQGVSSQEFRIKYACDCPSEFEDNMGLVEADGGALAAGPDVALGTAC</sequence>
<dbReference type="Pfam" id="PF24995">
    <property type="entry name" value="DSRM_2"/>
    <property type="match status" value="1"/>
</dbReference>
<organism evidence="25">
    <name type="scientific">Eremomyces bilateralis CBS 781.70</name>
    <dbReference type="NCBI Taxonomy" id="1392243"/>
    <lineage>
        <taxon>Eukaryota</taxon>
        <taxon>Fungi</taxon>
        <taxon>Dikarya</taxon>
        <taxon>Ascomycota</taxon>
        <taxon>Pezizomycotina</taxon>
        <taxon>Dothideomycetes</taxon>
        <taxon>Dothideomycetes incertae sedis</taxon>
        <taxon>Eremomycetales</taxon>
        <taxon>Eremomycetaceae</taxon>
        <taxon>Eremomyces</taxon>
    </lineage>
</organism>
<dbReference type="Pfam" id="PF00270">
    <property type="entry name" value="DEAD"/>
    <property type="match status" value="1"/>
</dbReference>
<dbReference type="Pfam" id="PF03368">
    <property type="entry name" value="Dicer_dimer"/>
    <property type="match status" value="1"/>
</dbReference>
<evidence type="ECO:0000256" key="12">
    <source>
        <dbReference type="ARBA" id="ARBA00022842"/>
    </source>
</evidence>
<feature type="domain" description="PAZ" evidence="21">
    <location>
        <begin position="863"/>
        <end position="981"/>
    </location>
</feature>
<dbReference type="SMART" id="SM00490">
    <property type="entry name" value="HELICc"/>
    <property type="match status" value="1"/>
</dbReference>
<dbReference type="GeneID" id="54417842"/>
<evidence type="ECO:0000259" key="22">
    <source>
        <dbReference type="PROSITE" id="PS51192"/>
    </source>
</evidence>
<keyword evidence="26" id="KW-1185">Reference proteome</keyword>
<comment type="cofactor">
    <cofactor evidence="2">
        <name>Mg(2+)</name>
        <dbReference type="ChEBI" id="CHEBI:18420"/>
    </cofactor>
</comment>
<keyword evidence="10" id="KW-0862">Zinc</keyword>
<dbReference type="SUPFAM" id="SSF52540">
    <property type="entry name" value="P-loop containing nucleoside triphosphate hydrolases"/>
    <property type="match status" value="1"/>
</dbReference>
<keyword evidence="5" id="KW-0479">Metal-binding</keyword>
<evidence type="ECO:0000256" key="16">
    <source>
        <dbReference type="ARBA" id="ARBA00035116"/>
    </source>
</evidence>
<dbReference type="Gene3D" id="3.40.50.300">
    <property type="entry name" value="P-loop containing nucleotide triphosphate hydrolases"/>
    <property type="match status" value="2"/>
</dbReference>
<evidence type="ECO:0000256" key="8">
    <source>
        <dbReference type="ARBA" id="ARBA00022801"/>
    </source>
</evidence>
<feature type="region of interest" description="Disordered" evidence="19">
    <location>
        <begin position="1"/>
        <end position="35"/>
    </location>
</feature>
<evidence type="ECO:0000259" key="23">
    <source>
        <dbReference type="PROSITE" id="PS51194"/>
    </source>
</evidence>
<evidence type="ECO:0000256" key="5">
    <source>
        <dbReference type="ARBA" id="ARBA00022723"/>
    </source>
</evidence>
<dbReference type="CDD" id="cd00593">
    <property type="entry name" value="RIBOc"/>
    <property type="match status" value="2"/>
</dbReference>
<evidence type="ECO:0000256" key="3">
    <source>
        <dbReference type="ARBA" id="ARBA00020797"/>
    </source>
</evidence>
<gene>
    <name evidence="25 27" type="ORF">P152DRAFT_426555</name>
</gene>
<evidence type="ECO:0000256" key="2">
    <source>
        <dbReference type="ARBA" id="ARBA00001946"/>
    </source>
</evidence>
<protein>
    <recommendedName>
        <fullName evidence="3">Dicer-like protein 1</fullName>
    </recommendedName>
</protein>
<feature type="domain" description="Dicer dsRNA-binding fold" evidence="24">
    <location>
        <begin position="614"/>
        <end position="704"/>
    </location>
</feature>
<evidence type="ECO:0000259" key="20">
    <source>
        <dbReference type="PROSITE" id="PS50142"/>
    </source>
</evidence>
<evidence type="ECO:0000256" key="14">
    <source>
        <dbReference type="ARBA" id="ARBA00023118"/>
    </source>
</evidence>
<dbReference type="InterPro" id="IPR056755">
    <property type="entry name" value="DSRM_2"/>
</dbReference>
<dbReference type="GO" id="GO:0046872">
    <property type="term" value="F:metal ion binding"/>
    <property type="evidence" value="ECO:0007669"/>
    <property type="project" value="UniProtKB-KW"/>
</dbReference>
<comment type="similarity">
    <text evidence="16 17">Belongs to the helicase family. Dicer subfamily.</text>
</comment>
<evidence type="ECO:0000256" key="9">
    <source>
        <dbReference type="ARBA" id="ARBA00022806"/>
    </source>
</evidence>
<name>A0A6G1GG28_9PEZI</name>
<dbReference type="SUPFAM" id="SSF69065">
    <property type="entry name" value="RNase III domain-like"/>
    <property type="match status" value="2"/>
</dbReference>
<evidence type="ECO:0000256" key="7">
    <source>
        <dbReference type="ARBA" id="ARBA00022741"/>
    </source>
</evidence>
<evidence type="ECO:0000256" key="15">
    <source>
        <dbReference type="ARBA" id="ARBA00023211"/>
    </source>
</evidence>
<evidence type="ECO:0000259" key="21">
    <source>
        <dbReference type="PROSITE" id="PS50821"/>
    </source>
</evidence>
<dbReference type="CDD" id="cd18034">
    <property type="entry name" value="DEXHc_dicer"/>
    <property type="match status" value="1"/>
</dbReference>
<keyword evidence="12" id="KW-0460">Magnesium</keyword>
<dbReference type="PROSITE" id="PS51327">
    <property type="entry name" value="DICER_DSRBF"/>
    <property type="match status" value="1"/>
</dbReference>
<keyword evidence="11" id="KW-0067">ATP-binding</keyword>
<dbReference type="InterPro" id="IPR038248">
    <property type="entry name" value="Dicer_dimer_sf"/>
</dbReference>
<keyword evidence="13 17" id="KW-0694">RNA-binding</keyword>
<keyword evidence="8" id="KW-0378">Hydrolase</keyword>
<keyword evidence="15" id="KW-0464">Manganese</keyword>
<evidence type="ECO:0000256" key="10">
    <source>
        <dbReference type="ARBA" id="ARBA00022833"/>
    </source>
</evidence>
<dbReference type="Pfam" id="PF00271">
    <property type="entry name" value="Helicase_C"/>
    <property type="match status" value="1"/>
</dbReference>
<dbReference type="GO" id="GO:0005634">
    <property type="term" value="C:nucleus"/>
    <property type="evidence" value="ECO:0007669"/>
    <property type="project" value="TreeGrafter"/>
</dbReference>
<comment type="cofactor">
    <cofactor evidence="1">
        <name>Mn(2+)</name>
        <dbReference type="ChEBI" id="CHEBI:29035"/>
    </cofactor>
</comment>
<evidence type="ECO:0000259" key="24">
    <source>
        <dbReference type="PROSITE" id="PS51327"/>
    </source>
</evidence>
<dbReference type="FunFam" id="3.40.50.300:FF:000628">
    <property type="entry name" value="Endoribonuclease Dicer"/>
    <property type="match status" value="1"/>
</dbReference>
<dbReference type="PROSITE" id="PS50821">
    <property type="entry name" value="PAZ"/>
    <property type="match status" value="1"/>
</dbReference>
<reference evidence="25 27" key="1">
    <citation type="submission" date="2020-01" db="EMBL/GenBank/DDBJ databases">
        <authorList>
            <consortium name="DOE Joint Genome Institute"/>
            <person name="Haridas S."/>
            <person name="Albert R."/>
            <person name="Binder M."/>
            <person name="Bloem J."/>
            <person name="Labutti K."/>
            <person name="Salamov A."/>
            <person name="Andreopoulos B."/>
            <person name="Baker S.E."/>
            <person name="Barry K."/>
            <person name="Bills G."/>
            <person name="Bluhm B.H."/>
            <person name="Cannon C."/>
            <person name="Castanera R."/>
            <person name="Culley D.E."/>
            <person name="Daum C."/>
            <person name="Ezra D."/>
            <person name="Gonzalez J.B."/>
            <person name="Henrissat B."/>
            <person name="Kuo A."/>
            <person name="Liang C."/>
            <person name="Lipzen A."/>
            <person name="Lutzoni F."/>
            <person name="Magnuson J."/>
            <person name="Mondo S."/>
            <person name="Nolan M."/>
            <person name="Ohm R."/>
            <person name="Pangilinan J."/>
            <person name="Park H.-J."/>
            <person name="Ramirez L."/>
            <person name="Alfaro M."/>
            <person name="Sun H."/>
            <person name="Tritt A."/>
            <person name="Yoshinaga Y."/>
            <person name="Zwiers L.-H."/>
            <person name="Turgeon B.G."/>
            <person name="Goodwin S.B."/>
            <person name="Spatafora J.W."/>
            <person name="Crous P.W."/>
            <person name="Grigoriev I.V."/>
        </authorList>
    </citation>
    <scope>NUCLEOTIDE SEQUENCE</scope>
    <source>
        <strain evidence="25 27">CBS 781.70</strain>
    </source>
</reference>
<evidence type="ECO:0000256" key="11">
    <source>
        <dbReference type="ARBA" id="ARBA00022840"/>
    </source>
</evidence>
<dbReference type="InterPro" id="IPR027417">
    <property type="entry name" value="P-loop_NTPase"/>
</dbReference>
<dbReference type="SMART" id="SM00487">
    <property type="entry name" value="DEXDc"/>
    <property type="match status" value="1"/>
</dbReference>
<evidence type="ECO:0000313" key="26">
    <source>
        <dbReference type="Proteomes" id="UP000504638"/>
    </source>
</evidence>
<evidence type="ECO:0000256" key="19">
    <source>
        <dbReference type="SAM" id="MobiDB-lite"/>
    </source>
</evidence>
<evidence type="ECO:0000256" key="13">
    <source>
        <dbReference type="ARBA" id="ARBA00022884"/>
    </source>
</evidence>
<dbReference type="PANTHER" id="PTHR14950">
    <property type="entry name" value="DICER-RELATED"/>
    <property type="match status" value="1"/>
</dbReference>
<dbReference type="InterPro" id="IPR001650">
    <property type="entry name" value="Helicase_C-like"/>
</dbReference>
<proteinExistence type="inferred from homology"/>
<dbReference type="InterPro" id="IPR036389">
    <property type="entry name" value="RNase_III_sf"/>
</dbReference>
<dbReference type="PROSITE" id="PS51192">
    <property type="entry name" value="HELICASE_ATP_BIND_1"/>
    <property type="match status" value="1"/>
</dbReference>
<dbReference type="RefSeq" id="XP_033538678.1">
    <property type="nucleotide sequence ID" value="XM_033677272.1"/>
</dbReference>
<dbReference type="PANTHER" id="PTHR14950:SF62">
    <property type="entry name" value="DICER-LIKE PROTEIN 1"/>
    <property type="match status" value="1"/>
</dbReference>
<dbReference type="InterPro" id="IPR005034">
    <property type="entry name" value="Dicer_dimerisation"/>
</dbReference>
<keyword evidence="18" id="KW-0175">Coiled coil</keyword>
<dbReference type="PROSITE" id="PS50142">
    <property type="entry name" value="RNASE_3_2"/>
    <property type="match status" value="2"/>
</dbReference>
<feature type="domain" description="Helicase ATP-binding" evidence="22">
    <location>
        <begin position="102"/>
        <end position="283"/>
    </location>
</feature>
<evidence type="ECO:0000256" key="17">
    <source>
        <dbReference type="PROSITE-ProRule" id="PRU00657"/>
    </source>
</evidence>
<dbReference type="GO" id="GO:0030422">
    <property type="term" value="P:siRNA processing"/>
    <property type="evidence" value="ECO:0007669"/>
    <property type="project" value="TreeGrafter"/>
</dbReference>
<feature type="domain" description="Helicase C-terminal" evidence="23">
    <location>
        <begin position="420"/>
        <end position="600"/>
    </location>
</feature>
<evidence type="ECO:0000256" key="6">
    <source>
        <dbReference type="ARBA" id="ARBA00022737"/>
    </source>
</evidence>
<dbReference type="PROSITE" id="PS51194">
    <property type="entry name" value="HELICASE_CTER"/>
    <property type="match status" value="1"/>
</dbReference>
<feature type="coiled-coil region" evidence="18">
    <location>
        <begin position="1324"/>
        <end position="1351"/>
    </location>
</feature>
<dbReference type="OrthoDB" id="416741at2759"/>
<evidence type="ECO:0000313" key="27">
    <source>
        <dbReference type="RefSeq" id="XP_033538678.1"/>
    </source>
</evidence>
<dbReference type="EMBL" id="ML975149">
    <property type="protein sequence ID" value="KAF1817047.1"/>
    <property type="molecule type" value="Genomic_DNA"/>
</dbReference>
<keyword evidence="9" id="KW-0347">Helicase</keyword>
<dbReference type="PROSITE" id="PS00517">
    <property type="entry name" value="RNASE_3_1"/>
    <property type="match status" value="1"/>
</dbReference>
<dbReference type="FunFam" id="1.10.1520.10:FF:000015">
    <property type="entry name" value="Dicer-like protein 1"/>
    <property type="match status" value="1"/>
</dbReference>
<dbReference type="GO" id="GO:0051607">
    <property type="term" value="P:defense response to virus"/>
    <property type="evidence" value="ECO:0007669"/>
    <property type="project" value="UniProtKB-KW"/>
</dbReference>
<keyword evidence="6" id="KW-0677">Repeat</keyword>
<dbReference type="Pfam" id="PF00636">
    <property type="entry name" value="Ribonuclease_3"/>
    <property type="match status" value="2"/>
</dbReference>
<feature type="domain" description="RNase III" evidence="20">
    <location>
        <begin position="1011"/>
        <end position="1161"/>
    </location>
</feature>
<dbReference type="GO" id="GO:0004525">
    <property type="term" value="F:ribonuclease III activity"/>
    <property type="evidence" value="ECO:0007669"/>
    <property type="project" value="InterPro"/>
</dbReference>
<evidence type="ECO:0000313" key="25">
    <source>
        <dbReference type="EMBL" id="KAF1817047.1"/>
    </source>
</evidence>
<accession>A0A6G1GG28</accession>
<dbReference type="GO" id="GO:0003723">
    <property type="term" value="F:RNA binding"/>
    <property type="evidence" value="ECO:0007669"/>
    <property type="project" value="UniProtKB-UniRule"/>
</dbReference>
<dbReference type="SMART" id="SM00535">
    <property type="entry name" value="RIBOc"/>
    <property type="match status" value="2"/>
</dbReference>
<dbReference type="Proteomes" id="UP000504638">
    <property type="component" value="Unplaced"/>
</dbReference>
<evidence type="ECO:0000256" key="18">
    <source>
        <dbReference type="SAM" id="Coils"/>
    </source>
</evidence>
<evidence type="ECO:0000256" key="4">
    <source>
        <dbReference type="ARBA" id="ARBA00022721"/>
    </source>
</evidence>
<dbReference type="InterPro" id="IPR000999">
    <property type="entry name" value="RNase_III_dom"/>
</dbReference>
<dbReference type="GO" id="GO:0004386">
    <property type="term" value="F:helicase activity"/>
    <property type="evidence" value="ECO:0007669"/>
    <property type="project" value="UniProtKB-KW"/>
</dbReference>
<feature type="domain" description="RNase III" evidence="20">
    <location>
        <begin position="1228"/>
        <end position="1378"/>
    </location>
</feature>
<keyword evidence="14" id="KW-0051">Antiviral defense</keyword>